<dbReference type="InterPro" id="IPR021762">
    <property type="entry name" value="DUF3325"/>
</dbReference>
<protein>
    <submittedName>
        <fullName evidence="2">DUF3325 domain-containing protein</fullName>
    </submittedName>
</protein>
<accession>A0A556B251</accession>
<keyword evidence="3" id="KW-1185">Reference proteome</keyword>
<keyword evidence="1" id="KW-0812">Transmembrane</keyword>
<reference evidence="2 3" key="1">
    <citation type="submission" date="2019-07" db="EMBL/GenBank/DDBJ databases">
        <title>Qingshengfaniella alkalisoli gen. nov., sp. nov., isolated from saline soil.</title>
        <authorList>
            <person name="Xu L."/>
            <person name="Huang X.-X."/>
            <person name="Sun J.-Q."/>
        </authorList>
    </citation>
    <scope>NUCLEOTIDE SEQUENCE [LARGE SCALE GENOMIC DNA]</scope>
    <source>
        <strain evidence="2 3">DSM 27279</strain>
    </source>
</reference>
<sequence>MSEALWLALAAVLSVAGMAWLALAMDVHWVQVMGRPSHDAAGVPRLLRCIGAAALALSLLACLMADAPSMAVLVWVMLLAGAATSIALMLAWRAPALRLLWPWTRS</sequence>
<dbReference type="Proteomes" id="UP000318405">
    <property type="component" value="Unassembled WGS sequence"/>
</dbReference>
<evidence type="ECO:0000313" key="3">
    <source>
        <dbReference type="Proteomes" id="UP000318405"/>
    </source>
</evidence>
<evidence type="ECO:0000256" key="1">
    <source>
        <dbReference type="SAM" id="Phobius"/>
    </source>
</evidence>
<evidence type="ECO:0000313" key="2">
    <source>
        <dbReference type="EMBL" id="TSH99266.1"/>
    </source>
</evidence>
<feature type="transmembrane region" description="Helical" evidence="1">
    <location>
        <begin position="43"/>
        <end position="65"/>
    </location>
</feature>
<comment type="caution">
    <text evidence="2">The sequence shown here is derived from an EMBL/GenBank/DDBJ whole genome shotgun (WGS) entry which is preliminary data.</text>
</comment>
<keyword evidence="1" id="KW-0472">Membrane</keyword>
<organism evidence="2 3">
    <name type="scientific">Verticiella sediminum</name>
    <dbReference type="NCBI Taxonomy" id="1247510"/>
    <lineage>
        <taxon>Bacteria</taxon>
        <taxon>Pseudomonadati</taxon>
        <taxon>Pseudomonadota</taxon>
        <taxon>Betaproteobacteria</taxon>
        <taxon>Burkholderiales</taxon>
        <taxon>Alcaligenaceae</taxon>
        <taxon>Verticiella</taxon>
    </lineage>
</organism>
<dbReference type="EMBL" id="VLTJ01000001">
    <property type="protein sequence ID" value="TSH99266.1"/>
    <property type="molecule type" value="Genomic_DNA"/>
</dbReference>
<name>A0A556B251_9BURK</name>
<dbReference type="OrthoDB" id="5988692at2"/>
<feature type="transmembrane region" description="Helical" evidence="1">
    <location>
        <begin position="72"/>
        <end position="92"/>
    </location>
</feature>
<gene>
    <name evidence="2" type="ORF">FOZ76_00625</name>
</gene>
<dbReference type="Pfam" id="PF11804">
    <property type="entry name" value="DUF3325"/>
    <property type="match status" value="1"/>
</dbReference>
<proteinExistence type="predicted"/>
<dbReference type="RefSeq" id="WP_143946175.1">
    <property type="nucleotide sequence ID" value="NZ_BAABMB010000001.1"/>
</dbReference>
<keyword evidence="1" id="KW-1133">Transmembrane helix</keyword>
<dbReference type="AlphaFoldDB" id="A0A556B251"/>